<protein>
    <submittedName>
        <fullName evidence="3">Glycosyltransferase involved in cell wall bisynthesis</fullName>
    </submittedName>
</protein>
<organism evidence="3 4">
    <name type="scientific">Mariprofundus aestuarium</name>
    <dbReference type="NCBI Taxonomy" id="1921086"/>
    <lineage>
        <taxon>Bacteria</taxon>
        <taxon>Pseudomonadati</taxon>
        <taxon>Pseudomonadota</taxon>
        <taxon>Candidatius Mariprofundia</taxon>
        <taxon>Mariprofundales</taxon>
        <taxon>Mariprofundaceae</taxon>
        <taxon>Mariprofundus</taxon>
    </lineage>
</organism>
<sequence length="409" mass="46131">MRILIVTQYFWPENFRITDLAIALKDKGHEVTVLTGMPNYPAGKLYDGYSWWKNRRETMQTIPIVRVPLFVRRESRSWQLVLNYCSFVFFACLLAPWLLRKQPFEVIFTYEVSPVTVGIPAILMSRLKNAPMFFWVQDLWPETLFATGAVKSPRILSAVGLMVKKIYQGCDRILVQSQGFVEPAVAAGAEREKIKYFPNWAESLYQPKELEPSAEERLEIPSAGFVMMFAGNLGAAQSLDTIVSAAELLKEENIHWVFLGDGRRRGWLQSEVDNKQLDKVYLLGSRPMEMMSAYFSLADALLVTLRDDPVMATTIPSKVQSYLACGRPVIGALNGTGAKVVLESGAGYCVASGDAKGLAQAVLKMSQLSDAERDEMGLSAHRYYKKNFDRDMLVNQLEEWMRSSCGENQ</sequence>
<evidence type="ECO:0000259" key="2">
    <source>
        <dbReference type="Pfam" id="PF13579"/>
    </source>
</evidence>
<proteinExistence type="predicted"/>
<reference evidence="3 4" key="1">
    <citation type="submission" date="2016-12" db="EMBL/GenBank/DDBJ databases">
        <title>Isolation and genomic insights into novel planktonic Zetaproteobacteria from stratified waters of the Chesapeake Bay.</title>
        <authorList>
            <person name="McAllister S.M."/>
            <person name="Kato S."/>
            <person name="Chan C.S."/>
            <person name="Chiu B.K."/>
            <person name="Field E.K."/>
        </authorList>
    </citation>
    <scope>NUCLEOTIDE SEQUENCE [LARGE SCALE GENOMIC DNA]</scope>
    <source>
        <strain evidence="3 4">CP-5</strain>
    </source>
</reference>
<dbReference type="KEGG" id="maes:Ga0123461_1861"/>
<dbReference type="EMBL" id="CP018799">
    <property type="protein sequence ID" value="ATX80273.1"/>
    <property type="molecule type" value="Genomic_DNA"/>
</dbReference>
<feature type="domain" description="Glycosyltransferase subfamily 4-like N-terminal" evidence="2">
    <location>
        <begin position="16"/>
        <end position="200"/>
    </location>
</feature>
<keyword evidence="1" id="KW-0812">Transmembrane</keyword>
<dbReference type="InterPro" id="IPR028098">
    <property type="entry name" value="Glyco_trans_4-like_N"/>
</dbReference>
<dbReference type="OrthoDB" id="7366221at2"/>
<dbReference type="PANTHER" id="PTHR45947">
    <property type="entry name" value="SULFOQUINOVOSYL TRANSFERASE SQD2"/>
    <property type="match status" value="1"/>
</dbReference>
<gene>
    <name evidence="3" type="ORF">Ga0123461_1861</name>
</gene>
<dbReference type="CDD" id="cd03794">
    <property type="entry name" value="GT4_WbuB-like"/>
    <property type="match status" value="1"/>
</dbReference>
<keyword evidence="4" id="KW-1185">Reference proteome</keyword>
<evidence type="ECO:0000313" key="4">
    <source>
        <dbReference type="Proteomes" id="UP000231701"/>
    </source>
</evidence>
<evidence type="ECO:0000256" key="1">
    <source>
        <dbReference type="SAM" id="Phobius"/>
    </source>
</evidence>
<dbReference type="Pfam" id="PF13579">
    <property type="entry name" value="Glyco_trans_4_4"/>
    <property type="match status" value="1"/>
</dbReference>
<keyword evidence="1" id="KW-1133">Transmembrane helix</keyword>
<dbReference type="Proteomes" id="UP000231701">
    <property type="component" value="Chromosome"/>
</dbReference>
<evidence type="ECO:0000313" key="3">
    <source>
        <dbReference type="EMBL" id="ATX80273.1"/>
    </source>
</evidence>
<name>A0A2K8KZA7_MARES</name>
<keyword evidence="3" id="KW-0808">Transferase</keyword>
<dbReference type="GO" id="GO:0016758">
    <property type="term" value="F:hexosyltransferase activity"/>
    <property type="evidence" value="ECO:0007669"/>
    <property type="project" value="TreeGrafter"/>
</dbReference>
<dbReference type="RefSeq" id="WP_100278061.1">
    <property type="nucleotide sequence ID" value="NZ_CP018799.1"/>
</dbReference>
<dbReference type="SUPFAM" id="SSF53756">
    <property type="entry name" value="UDP-Glycosyltransferase/glycogen phosphorylase"/>
    <property type="match status" value="1"/>
</dbReference>
<dbReference type="InterPro" id="IPR050194">
    <property type="entry name" value="Glycosyltransferase_grp1"/>
</dbReference>
<accession>A0A2K8KZA7</accession>
<dbReference type="AlphaFoldDB" id="A0A2K8KZA7"/>
<dbReference type="Gene3D" id="3.40.50.2000">
    <property type="entry name" value="Glycogen Phosphorylase B"/>
    <property type="match status" value="2"/>
</dbReference>
<keyword evidence="1" id="KW-0472">Membrane</keyword>
<feature type="transmembrane region" description="Helical" evidence="1">
    <location>
        <begin position="80"/>
        <end position="99"/>
    </location>
</feature>
<dbReference type="Pfam" id="PF13692">
    <property type="entry name" value="Glyco_trans_1_4"/>
    <property type="match status" value="1"/>
</dbReference>
<dbReference type="PANTHER" id="PTHR45947:SF3">
    <property type="entry name" value="SULFOQUINOVOSYL TRANSFERASE SQD2"/>
    <property type="match status" value="1"/>
</dbReference>